<evidence type="ECO:0000313" key="1">
    <source>
        <dbReference type="Proteomes" id="UP000095286"/>
    </source>
</evidence>
<dbReference type="Proteomes" id="UP000095286">
    <property type="component" value="Unplaced"/>
</dbReference>
<reference evidence="2" key="1">
    <citation type="submission" date="2016-11" db="UniProtKB">
        <authorList>
            <consortium name="WormBaseParasite"/>
        </authorList>
    </citation>
    <scope>IDENTIFICATION</scope>
    <source>
        <strain evidence="2">KR3021</strain>
    </source>
</reference>
<name>A0AC35TUC6_9BILA</name>
<accession>A0AC35TUC6</accession>
<protein>
    <submittedName>
        <fullName evidence="2">C2H2-type domain-containing protein</fullName>
    </submittedName>
</protein>
<sequence>MHISTIPYICQFENCGSVWAGQMELTWHIEKAHIPLIKKKYNHDMANAKSDEERRSILKKLEVPGLLMCPIGATFETDPKPIEFSQYTVTFDHYRKNPFAQAESATIRANNNAMQVRKTIANVMHEMGDVKLNEGRPRESDNAPSTPLIDSAKNVDEKKVKCKFEGCNKRYKNMQGYRQHVKICHSESLAPKTELAEGESSIDSSVFDDIVAKNGSMELKKQIEGPIPTYKCKDCSKVYKTQQGLQNHVNSTHSQPTMNQKLVSKFAMDPMSREESPLSPQYGPPPAKQQKMVQRTTSGQVPGSYQHPLAVTHTIPKHFVITKPSEPRDSTKAFMNFEKTMGPATPIPSRPSTMGMSVVNKNQHFGPAQHNSQQTQIANSTGSSKMTSRSTEQKK</sequence>
<organism evidence="1 2">
    <name type="scientific">Rhabditophanes sp. KR3021</name>
    <dbReference type="NCBI Taxonomy" id="114890"/>
    <lineage>
        <taxon>Eukaryota</taxon>
        <taxon>Metazoa</taxon>
        <taxon>Ecdysozoa</taxon>
        <taxon>Nematoda</taxon>
        <taxon>Chromadorea</taxon>
        <taxon>Rhabditida</taxon>
        <taxon>Tylenchina</taxon>
        <taxon>Panagrolaimomorpha</taxon>
        <taxon>Strongyloidoidea</taxon>
        <taxon>Alloionematidae</taxon>
        <taxon>Rhabditophanes</taxon>
    </lineage>
</organism>
<dbReference type="WBParaSite" id="RSKR_0000437600.1">
    <property type="protein sequence ID" value="RSKR_0000437600.1"/>
    <property type="gene ID" value="RSKR_0000437600"/>
</dbReference>
<proteinExistence type="predicted"/>
<evidence type="ECO:0000313" key="2">
    <source>
        <dbReference type="WBParaSite" id="RSKR_0000437600.1"/>
    </source>
</evidence>